<evidence type="ECO:0000313" key="3">
    <source>
        <dbReference type="Proteomes" id="UP000007590"/>
    </source>
</evidence>
<gene>
    <name evidence="2" type="ordered locus">Solca_4263</name>
</gene>
<dbReference type="RefSeq" id="WP_014682475.1">
    <property type="nucleotide sequence ID" value="NC_017770.1"/>
</dbReference>
<evidence type="ECO:0008006" key="4">
    <source>
        <dbReference type="Google" id="ProtNLM"/>
    </source>
</evidence>
<keyword evidence="1" id="KW-0472">Membrane</keyword>
<dbReference type="eggNOG" id="ENOG5032R9T">
    <property type="taxonomic scope" value="Bacteria"/>
</dbReference>
<evidence type="ECO:0000256" key="1">
    <source>
        <dbReference type="SAM" id="Phobius"/>
    </source>
</evidence>
<reference evidence="2" key="1">
    <citation type="submission" date="2012-02" db="EMBL/GenBank/DDBJ databases">
        <title>The complete genome of Solitalea canadensis DSM 3403.</title>
        <authorList>
            <consortium name="US DOE Joint Genome Institute (JGI-PGF)"/>
            <person name="Lucas S."/>
            <person name="Copeland A."/>
            <person name="Lapidus A."/>
            <person name="Glavina del Rio T."/>
            <person name="Dalin E."/>
            <person name="Tice H."/>
            <person name="Bruce D."/>
            <person name="Goodwin L."/>
            <person name="Pitluck S."/>
            <person name="Peters L."/>
            <person name="Ovchinnikova G."/>
            <person name="Lu M."/>
            <person name="Kyrpides N."/>
            <person name="Mavromatis K."/>
            <person name="Ivanova N."/>
            <person name="Brettin T."/>
            <person name="Detter J.C."/>
            <person name="Han C."/>
            <person name="Larimer F."/>
            <person name="Land M."/>
            <person name="Hauser L."/>
            <person name="Markowitz V."/>
            <person name="Cheng J.-F."/>
            <person name="Hugenholtz P."/>
            <person name="Woyke T."/>
            <person name="Wu D."/>
            <person name="Spring S."/>
            <person name="Schroeder M."/>
            <person name="Kopitz M."/>
            <person name="Brambilla E."/>
            <person name="Klenk H.-P."/>
            <person name="Eisen J.A."/>
        </authorList>
    </citation>
    <scope>NUCLEOTIDE SEQUENCE</scope>
    <source>
        <strain evidence="2">DSM 3403</strain>
    </source>
</reference>
<dbReference type="KEGG" id="scn:Solca_4263"/>
<protein>
    <recommendedName>
        <fullName evidence="4">Zinc-ribbon 15 domain-containing protein</fullName>
    </recommendedName>
</protein>
<dbReference type="EMBL" id="CP003349">
    <property type="protein sequence ID" value="AFD09253.1"/>
    <property type="molecule type" value="Genomic_DNA"/>
</dbReference>
<keyword evidence="1" id="KW-0812">Transmembrane</keyword>
<dbReference type="AlphaFoldDB" id="H8KM71"/>
<feature type="transmembrane region" description="Helical" evidence="1">
    <location>
        <begin position="88"/>
        <end position="109"/>
    </location>
</feature>
<accession>H8KM71</accession>
<evidence type="ECO:0000313" key="2">
    <source>
        <dbReference type="EMBL" id="AFD09253.1"/>
    </source>
</evidence>
<name>H8KM71_SOLCM</name>
<organism evidence="2 3">
    <name type="scientific">Solitalea canadensis (strain ATCC 29591 / DSM 3403 / JCM 21819 / LMG 8368 / NBRC 15130 / NCIMB 12057 / USAM 9D)</name>
    <name type="common">Flexibacter canadensis</name>
    <dbReference type="NCBI Taxonomy" id="929556"/>
    <lineage>
        <taxon>Bacteria</taxon>
        <taxon>Pseudomonadati</taxon>
        <taxon>Bacteroidota</taxon>
        <taxon>Sphingobacteriia</taxon>
        <taxon>Sphingobacteriales</taxon>
        <taxon>Sphingobacteriaceae</taxon>
        <taxon>Solitalea</taxon>
    </lineage>
</organism>
<dbReference type="OrthoDB" id="766141at2"/>
<keyword evidence="1" id="KW-1133">Transmembrane helix</keyword>
<dbReference type="Proteomes" id="UP000007590">
    <property type="component" value="Chromosome"/>
</dbReference>
<sequence>MIIFGQRSSHIASFTIPAHNCNYCSTEGQMTMSFYGRYAHVYWIPMFSLGRTVVTQCMHCKQVLEENQFSPTIKDTRELLRPETKIPFTHFIGLGIIGAILLYVTTVAVF</sequence>
<keyword evidence="3" id="KW-1185">Reference proteome</keyword>
<dbReference type="HOGENOM" id="CLU_2169413_0_0_10"/>
<proteinExistence type="predicted"/>
<dbReference type="STRING" id="929556.Solca_4263"/>